<evidence type="ECO:0008006" key="4">
    <source>
        <dbReference type="Google" id="ProtNLM"/>
    </source>
</evidence>
<dbReference type="Proteomes" id="UP000093276">
    <property type="component" value="Chromosome"/>
</dbReference>
<evidence type="ECO:0000313" key="3">
    <source>
        <dbReference type="Proteomes" id="UP000093276"/>
    </source>
</evidence>
<feature type="chain" id="PRO_5042203430" description="Lipocalin-like domain-containing protein" evidence="1">
    <location>
        <begin position="25"/>
        <end position="157"/>
    </location>
</feature>
<evidence type="ECO:0000313" key="2">
    <source>
        <dbReference type="EMBL" id="AOC95416.1"/>
    </source>
</evidence>
<dbReference type="RefSeq" id="WP_066033648.1">
    <property type="nucleotide sequence ID" value="NZ_CP016907.1"/>
</dbReference>
<keyword evidence="1" id="KW-0732">Signal</keyword>
<sequence length="157" mass="18078">MKLFFLKNKILLFLGLFISVSSFAQSDIVGKWETRDIIGYSDVLEYSLVKDKQQNNGRSVTFKQDGTFFCDAPVKCLNDCFVFTSGTYKQVDSDYIQLIVKDAHFIGLTCKMKNLNKEDIIRDLGFFYINKEGETIRLIPNNKVLKDAEKLSMVYPQ</sequence>
<evidence type="ECO:0000256" key="1">
    <source>
        <dbReference type="SAM" id="SignalP"/>
    </source>
</evidence>
<reference evidence="2 3" key="1">
    <citation type="submission" date="2016-08" db="EMBL/GenBank/DDBJ databases">
        <title>Complete genome sequence of Flavobacterium johnsoniae strain GSE09, a volatile-producing biocontrol agent isolated from cucumber (Cucumis sativus).</title>
        <authorList>
            <person name="Jeong J.-J."/>
            <person name="Oh J.Y."/>
            <person name="Jim Y.J."/>
            <person name="Sang M.K."/>
            <person name="Kim K.D."/>
        </authorList>
    </citation>
    <scope>NUCLEOTIDE SEQUENCE [LARGE SCALE GENOMIC DNA]</scope>
    <source>
        <strain evidence="2 3">GSE09</strain>
    </source>
</reference>
<dbReference type="GeneID" id="32308181"/>
<dbReference type="AlphaFoldDB" id="A0AAC9CZZ8"/>
<organism evidence="2 3">
    <name type="scientific">Flavobacterium anhuiense</name>
    <dbReference type="NCBI Taxonomy" id="459526"/>
    <lineage>
        <taxon>Bacteria</taxon>
        <taxon>Pseudomonadati</taxon>
        <taxon>Bacteroidota</taxon>
        <taxon>Flavobacteriia</taxon>
        <taxon>Flavobacteriales</taxon>
        <taxon>Flavobacteriaceae</taxon>
        <taxon>Flavobacterium</taxon>
    </lineage>
</organism>
<feature type="signal peptide" evidence="1">
    <location>
        <begin position="1"/>
        <end position="24"/>
    </location>
</feature>
<name>A0AAC9CZZ8_9FLAO</name>
<dbReference type="KEGG" id="fjg:BB050_02302"/>
<dbReference type="EMBL" id="CP016907">
    <property type="protein sequence ID" value="AOC95416.1"/>
    <property type="molecule type" value="Genomic_DNA"/>
</dbReference>
<protein>
    <recommendedName>
        <fullName evidence="4">Lipocalin-like domain-containing protein</fullName>
    </recommendedName>
</protein>
<proteinExistence type="predicted"/>
<gene>
    <name evidence="2" type="ORF">BB050_02302</name>
</gene>
<accession>A0AAC9CZZ8</accession>